<evidence type="ECO:0000259" key="5">
    <source>
        <dbReference type="Pfam" id="PF06441"/>
    </source>
</evidence>
<dbReference type="InterPro" id="IPR000639">
    <property type="entry name" value="Epox_hydrolase-like"/>
</dbReference>
<reference evidence="6 7" key="1">
    <citation type="journal article" date="2015" name="Genome Biol. Evol.">
        <title>Phylogenomic analyses indicate that early fungi evolved digesting cell walls of algal ancestors of land plants.</title>
        <authorList>
            <person name="Chang Y."/>
            <person name="Wang S."/>
            <person name="Sekimoto S."/>
            <person name="Aerts A.L."/>
            <person name="Choi C."/>
            <person name="Clum A."/>
            <person name="LaButti K.M."/>
            <person name="Lindquist E.A."/>
            <person name="Yee Ngan C."/>
            <person name="Ohm R.A."/>
            <person name="Salamov A.A."/>
            <person name="Grigoriev I.V."/>
            <person name="Spatafora J.W."/>
            <person name="Berbee M.L."/>
        </authorList>
    </citation>
    <scope>NUCLEOTIDE SEQUENCE [LARGE SCALE GENOMIC DNA]</scope>
    <source>
        <strain evidence="6 7">JEL478</strain>
    </source>
</reference>
<dbReference type="Pfam" id="PF06441">
    <property type="entry name" value="EHN"/>
    <property type="match status" value="1"/>
</dbReference>
<evidence type="ECO:0000256" key="1">
    <source>
        <dbReference type="ARBA" id="ARBA00010088"/>
    </source>
</evidence>
<evidence type="ECO:0000256" key="4">
    <source>
        <dbReference type="PIRSR" id="PIRSR001112-1"/>
    </source>
</evidence>
<evidence type="ECO:0000256" key="3">
    <source>
        <dbReference type="ARBA" id="ARBA00022801"/>
    </source>
</evidence>
<dbReference type="EMBL" id="KQ965787">
    <property type="protein sequence ID" value="KXS12563.1"/>
    <property type="molecule type" value="Genomic_DNA"/>
</dbReference>
<dbReference type="InterPro" id="IPR029058">
    <property type="entry name" value="AB_hydrolase_fold"/>
</dbReference>
<dbReference type="GO" id="GO:0004301">
    <property type="term" value="F:epoxide hydrolase activity"/>
    <property type="evidence" value="ECO:0007669"/>
    <property type="project" value="TreeGrafter"/>
</dbReference>
<comment type="similarity">
    <text evidence="1">Belongs to the peptidase S33 family.</text>
</comment>
<name>A0A139A853_GONPJ</name>
<dbReference type="PANTHER" id="PTHR21661:SF35">
    <property type="entry name" value="EPOXIDE HYDROLASE"/>
    <property type="match status" value="1"/>
</dbReference>
<dbReference type="Proteomes" id="UP000070544">
    <property type="component" value="Unassembled WGS sequence"/>
</dbReference>
<dbReference type="InterPro" id="IPR016292">
    <property type="entry name" value="Epoxide_hydrolase"/>
</dbReference>
<keyword evidence="7" id="KW-1185">Reference proteome</keyword>
<dbReference type="PRINTS" id="PR00412">
    <property type="entry name" value="EPOXHYDRLASE"/>
</dbReference>
<evidence type="ECO:0000313" key="7">
    <source>
        <dbReference type="Proteomes" id="UP000070544"/>
    </source>
</evidence>
<protein>
    <submittedName>
        <fullName evidence="6">Epoxide hydrolase domain protein</fullName>
    </submittedName>
</protein>
<feature type="active site" description="Proton donor" evidence="4">
    <location>
        <position position="322"/>
    </location>
</feature>
<sequence>MTLSTERFNFSASQRELEELRHRIELGLTRIPEPIPDTEWEYGTKRDTLVELVRYWKDDYDWKAAEKRIFGDFQHFRAPVNGVDVHFIHERSNRDDALPLILIHGWPGSFFEFIDLIHEFANPSDPSQPAFHVIVPSLPGYGFSSAPKVRGFDTREIGKTFDELMKGLGYAKYFAQGGDWGSIISRQMAIDFPDSCRAIHINMCIIRPPSPGITTIWMLFKAVLWGLGFKMFSEDEDKWLKATQNFMEWETDYQKIQETKPQSLGYAFNDSPVGLAAWILEKFETWGDCRGDVLGHFGKDRILTNIMIYWLSGSITSSMRLYYEGRHNLPNLVRILTVYHQPPVAVANFAEELYRGPREWAANLMNLQQWSIFPSGGHFAAMEEPTLLLGDVRKFFGRKDIAKLVRGSSKL</sequence>
<evidence type="ECO:0000256" key="2">
    <source>
        <dbReference type="ARBA" id="ARBA00022797"/>
    </source>
</evidence>
<dbReference type="AlphaFoldDB" id="A0A139A853"/>
<dbReference type="STRING" id="1344416.A0A139A853"/>
<keyword evidence="2" id="KW-0058">Aromatic hydrocarbons catabolism</keyword>
<feature type="active site" description="Nucleophile" evidence="4">
    <location>
        <position position="179"/>
    </location>
</feature>
<dbReference type="SUPFAM" id="SSF53474">
    <property type="entry name" value="alpha/beta-Hydrolases"/>
    <property type="match status" value="1"/>
</dbReference>
<dbReference type="OrthoDB" id="7130006at2759"/>
<accession>A0A139A853</accession>
<dbReference type="OMA" id="TEYDWRR"/>
<gene>
    <name evidence="6" type="ORF">M427DRAFT_72013</name>
</gene>
<dbReference type="Gene3D" id="3.40.50.1820">
    <property type="entry name" value="alpha/beta hydrolase"/>
    <property type="match status" value="1"/>
</dbReference>
<dbReference type="PANTHER" id="PTHR21661">
    <property type="entry name" value="EPOXIDE HYDROLASE 1-RELATED"/>
    <property type="match status" value="1"/>
</dbReference>
<feature type="active site" description="Proton acceptor" evidence="4">
    <location>
        <position position="378"/>
    </location>
</feature>
<organism evidence="6 7">
    <name type="scientific">Gonapodya prolifera (strain JEL478)</name>
    <name type="common">Monoblepharis prolifera</name>
    <dbReference type="NCBI Taxonomy" id="1344416"/>
    <lineage>
        <taxon>Eukaryota</taxon>
        <taxon>Fungi</taxon>
        <taxon>Fungi incertae sedis</taxon>
        <taxon>Chytridiomycota</taxon>
        <taxon>Chytridiomycota incertae sedis</taxon>
        <taxon>Monoblepharidomycetes</taxon>
        <taxon>Monoblepharidales</taxon>
        <taxon>Gonapodyaceae</taxon>
        <taxon>Gonapodya</taxon>
    </lineage>
</organism>
<dbReference type="PIRSF" id="PIRSF001112">
    <property type="entry name" value="Epoxide_hydrolase"/>
    <property type="match status" value="1"/>
</dbReference>
<proteinExistence type="inferred from homology"/>
<evidence type="ECO:0000313" key="6">
    <source>
        <dbReference type="EMBL" id="KXS12563.1"/>
    </source>
</evidence>
<feature type="domain" description="Epoxide hydrolase N-terminal" evidence="5">
    <location>
        <begin position="6"/>
        <end position="113"/>
    </location>
</feature>
<keyword evidence="3 6" id="KW-0378">Hydrolase</keyword>
<dbReference type="InterPro" id="IPR010497">
    <property type="entry name" value="Epoxide_hydro_N"/>
</dbReference>
<dbReference type="GO" id="GO:0097176">
    <property type="term" value="P:epoxide metabolic process"/>
    <property type="evidence" value="ECO:0007669"/>
    <property type="project" value="TreeGrafter"/>
</dbReference>